<gene>
    <name evidence="2" type="ORF">HMPREF9141_1667</name>
</gene>
<feature type="signal peptide" evidence="1">
    <location>
        <begin position="1"/>
        <end position="16"/>
    </location>
</feature>
<evidence type="ECO:0000256" key="1">
    <source>
        <dbReference type="SAM" id="SignalP"/>
    </source>
</evidence>
<protein>
    <recommendedName>
        <fullName evidence="4">Lipoprotein</fullName>
    </recommendedName>
</protein>
<organism evidence="2 3">
    <name type="scientific">Prevotella multiformis DSM 16608</name>
    <dbReference type="NCBI Taxonomy" id="888743"/>
    <lineage>
        <taxon>Bacteria</taxon>
        <taxon>Pseudomonadati</taxon>
        <taxon>Bacteroidota</taxon>
        <taxon>Bacteroidia</taxon>
        <taxon>Bacteroidales</taxon>
        <taxon>Prevotellaceae</taxon>
        <taxon>Prevotella</taxon>
    </lineage>
</organism>
<dbReference type="Proteomes" id="UP000005697">
    <property type="component" value="Unassembled WGS sequence"/>
</dbReference>
<proteinExistence type="predicted"/>
<comment type="caution">
    <text evidence="2">The sequence shown here is derived from an EMBL/GenBank/DDBJ whole genome shotgun (WGS) entry which is preliminary data.</text>
</comment>
<name>F0F7V0_9BACT</name>
<sequence>MIIYMKKMICLLAAMAFISCDYQYNNFKITGISMHAVTLSDSVNSKKKYYLIGFTTVLCHSKFTLFGGGVEPGLKGIDERIKSIEIYTRNGKTISSHFKGWRASLEGSISDGTADYSYLSSSNIRELVNSINDRDRQGVGERIKFRRLFYTNSDDIPYKIVIRFNKRKINSKVINEEEKYKVISAAHS</sequence>
<dbReference type="PROSITE" id="PS51257">
    <property type="entry name" value="PROKAR_LIPOPROTEIN"/>
    <property type="match status" value="1"/>
</dbReference>
<keyword evidence="3" id="KW-1185">Reference proteome</keyword>
<evidence type="ECO:0008006" key="4">
    <source>
        <dbReference type="Google" id="ProtNLM"/>
    </source>
</evidence>
<reference evidence="2 3" key="1">
    <citation type="submission" date="2011-01" db="EMBL/GenBank/DDBJ databases">
        <authorList>
            <person name="Muzny D."/>
            <person name="Qin X."/>
            <person name="Deng J."/>
            <person name="Jiang H."/>
            <person name="Liu Y."/>
            <person name="Qu J."/>
            <person name="Song X.-Z."/>
            <person name="Zhang L."/>
            <person name="Thornton R."/>
            <person name="Coyle M."/>
            <person name="Francisco L."/>
            <person name="Jackson L."/>
            <person name="Javaid M."/>
            <person name="Korchina V."/>
            <person name="Kovar C."/>
            <person name="Mata R."/>
            <person name="Mathew T."/>
            <person name="Ngo R."/>
            <person name="Nguyen L."/>
            <person name="Nguyen N."/>
            <person name="Okwuonu G."/>
            <person name="Ongeri F."/>
            <person name="Pham C."/>
            <person name="Simmons D."/>
            <person name="Wilczek-Boney K."/>
            <person name="Hale W."/>
            <person name="Jakkamsetti A."/>
            <person name="Pham P."/>
            <person name="Ruth R."/>
            <person name="San Lucas F."/>
            <person name="Warren J."/>
            <person name="Zhang J."/>
            <person name="Zhao Z."/>
            <person name="Zhou C."/>
            <person name="Zhu D."/>
            <person name="Lee S."/>
            <person name="Bess C."/>
            <person name="Blankenburg K."/>
            <person name="Forbes L."/>
            <person name="Fu Q."/>
            <person name="Gubbala S."/>
            <person name="Hirani K."/>
            <person name="Jayaseelan J.C."/>
            <person name="Lara F."/>
            <person name="Munidasa M."/>
            <person name="Palculict T."/>
            <person name="Patil S."/>
            <person name="Pu L.-L."/>
            <person name="Saada N."/>
            <person name="Tang L."/>
            <person name="Weissenberger G."/>
            <person name="Zhu Y."/>
            <person name="Hemphill L."/>
            <person name="Shang Y."/>
            <person name="Youmans B."/>
            <person name="Ayvaz T."/>
            <person name="Ross M."/>
            <person name="Santibanez J."/>
            <person name="Aqrawi P."/>
            <person name="Gross S."/>
            <person name="Joshi V."/>
            <person name="Fowler G."/>
            <person name="Nazareth L."/>
            <person name="Reid J."/>
            <person name="Worley K."/>
            <person name="Petrosino J."/>
            <person name="Highlander S."/>
            <person name="Gibbs R."/>
        </authorList>
    </citation>
    <scope>NUCLEOTIDE SEQUENCE [LARGE SCALE GENOMIC DNA]</scope>
    <source>
        <strain evidence="2 3">DSM 16608</strain>
    </source>
</reference>
<keyword evidence="1" id="KW-0732">Signal</keyword>
<evidence type="ECO:0000313" key="2">
    <source>
        <dbReference type="EMBL" id="EGC19793.1"/>
    </source>
</evidence>
<accession>F0F7V0</accession>
<feature type="chain" id="PRO_5003250409" description="Lipoprotein" evidence="1">
    <location>
        <begin position="17"/>
        <end position="188"/>
    </location>
</feature>
<evidence type="ECO:0000313" key="3">
    <source>
        <dbReference type="Proteomes" id="UP000005697"/>
    </source>
</evidence>
<dbReference type="AlphaFoldDB" id="F0F7V0"/>
<dbReference type="EMBL" id="AEWX01000024">
    <property type="protein sequence ID" value="EGC19793.1"/>
    <property type="molecule type" value="Genomic_DNA"/>
</dbReference>
<dbReference type="HOGENOM" id="CLU_1453208_0_0_10"/>